<dbReference type="Proteomes" id="UP001310594">
    <property type="component" value="Unassembled WGS sequence"/>
</dbReference>
<gene>
    <name evidence="2" type="ORF">LTR97_010652</name>
</gene>
<reference evidence="2" key="1">
    <citation type="submission" date="2023-08" db="EMBL/GenBank/DDBJ databases">
        <title>Black Yeasts Isolated from many extreme environments.</title>
        <authorList>
            <person name="Coleine C."/>
            <person name="Stajich J.E."/>
            <person name="Selbmann L."/>
        </authorList>
    </citation>
    <scope>NUCLEOTIDE SEQUENCE</scope>
    <source>
        <strain evidence="2">CCFEE 5810</strain>
    </source>
</reference>
<proteinExistence type="predicted"/>
<dbReference type="PANTHER" id="PTHR38791:SF13">
    <property type="entry name" value="ZN(2)-C6 FUNGAL-TYPE DOMAIN-CONTAINING PROTEIN"/>
    <property type="match status" value="1"/>
</dbReference>
<dbReference type="EMBL" id="JAVRQU010000018">
    <property type="protein sequence ID" value="KAK5693176.1"/>
    <property type="molecule type" value="Genomic_DNA"/>
</dbReference>
<feature type="coiled-coil region" evidence="1">
    <location>
        <begin position="171"/>
        <end position="198"/>
    </location>
</feature>
<dbReference type="PANTHER" id="PTHR38791">
    <property type="entry name" value="ZN(II)2CYS6 TRANSCRIPTION FACTOR (EUROFUNG)-RELATED-RELATED"/>
    <property type="match status" value="1"/>
</dbReference>
<evidence type="ECO:0000256" key="1">
    <source>
        <dbReference type="SAM" id="Coils"/>
    </source>
</evidence>
<accession>A0AAN7W066</accession>
<evidence type="ECO:0000313" key="3">
    <source>
        <dbReference type="Proteomes" id="UP001310594"/>
    </source>
</evidence>
<organism evidence="2 3">
    <name type="scientific">Elasticomyces elasticus</name>
    <dbReference type="NCBI Taxonomy" id="574655"/>
    <lineage>
        <taxon>Eukaryota</taxon>
        <taxon>Fungi</taxon>
        <taxon>Dikarya</taxon>
        <taxon>Ascomycota</taxon>
        <taxon>Pezizomycotina</taxon>
        <taxon>Dothideomycetes</taxon>
        <taxon>Dothideomycetidae</taxon>
        <taxon>Mycosphaerellales</taxon>
        <taxon>Teratosphaeriaceae</taxon>
        <taxon>Elasticomyces</taxon>
    </lineage>
</organism>
<dbReference type="AlphaFoldDB" id="A0AAN7W066"/>
<evidence type="ECO:0000313" key="2">
    <source>
        <dbReference type="EMBL" id="KAK5693176.1"/>
    </source>
</evidence>
<sequence>MPDSVLHLITCALAFADVGRTSNGGREYKLKALQSYGAAITRLRTLTREPTNFQSDGILAALLLIDAFETMYMGETWPHGPHDQALKYMLEVRGDEQLYSSKQFCLSLIAIYRLQTKQLLLGQDDSALHQTVLASLNRDRPDLHIMFDVYQMQRLCARADHLIHHWEHELVDGAMAQVERLLQEIEELITSVEAWTSTLDASLKPHREFPDLADRLRQVAEPNEDHDNPCFVCPGKGGVLTHHDTSVAFLWTFYAAAQIILRDSTVQVLRLAASLSPNEPHHHQHRMHSEQRAIVTLSSSILRSVPKFMGFDVVRSDEPGLSDQPSQASSLGRFLGVFSMTVVQNTQATSRAHKDSAGEVLAWLHKSSLSEQTDGR</sequence>
<protein>
    <recommendedName>
        <fullName evidence="4">Transcription factor domain-containing protein</fullName>
    </recommendedName>
</protein>
<name>A0AAN7W066_9PEZI</name>
<comment type="caution">
    <text evidence="2">The sequence shown here is derived from an EMBL/GenBank/DDBJ whole genome shotgun (WGS) entry which is preliminary data.</text>
</comment>
<dbReference type="InterPro" id="IPR053175">
    <property type="entry name" value="DHMBA_Reg_Transcription_Factor"/>
</dbReference>
<evidence type="ECO:0008006" key="4">
    <source>
        <dbReference type="Google" id="ProtNLM"/>
    </source>
</evidence>
<keyword evidence="1" id="KW-0175">Coiled coil</keyword>